<keyword evidence="2" id="KW-1185">Reference proteome</keyword>
<sequence length="324" mass="36133">MQTEQFRQIVEEARSAPSPLNTQPARWRRKGDAILIGCDPEAVLKVSDPNAVAAGLACGMAAEATILALSSRRMGAVFTDQWAQDDRDTLPGLRMAGRITLEAQTDTDPLAKQLPLRFGHRGPYEPGPVDLYGWTRRDALLITDASRRDWLADLYDQAMMTHLRRPEVRHELLSWLRIRPRHPRKRYDGLDRAALQLEPRAAFKARMALGPLWRPAEMFGAVGKVTSEAEQIRSSAVIALFHRPATDSPVTAGRALLRLLLEATKLGLAAWPMGVLTADDAARDEIARTVGLDPERRLLQVVRLGRAKSRPGRMARRPLEELIV</sequence>
<comment type="caution">
    <text evidence="1">The sequence shown here is derived from an EMBL/GenBank/DDBJ whole genome shotgun (WGS) entry which is preliminary data.</text>
</comment>
<proteinExistence type="predicted"/>
<dbReference type="SUPFAM" id="SSF55469">
    <property type="entry name" value="FMN-dependent nitroreductase-like"/>
    <property type="match status" value="2"/>
</dbReference>
<organism evidence="1 2">
    <name type="scientific">Limimaricola variabilis</name>
    <dbReference type="NCBI Taxonomy" id="1492771"/>
    <lineage>
        <taxon>Bacteria</taxon>
        <taxon>Pseudomonadati</taxon>
        <taxon>Pseudomonadota</taxon>
        <taxon>Alphaproteobacteria</taxon>
        <taxon>Rhodobacterales</taxon>
        <taxon>Paracoccaceae</taxon>
        <taxon>Limimaricola</taxon>
    </lineage>
</organism>
<dbReference type="Gene3D" id="3.40.109.10">
    <property type="entry name" value="NADH Oxidase"/>
    <property type="match status" value="1"/>
</dbReference>
<reference evidence="1 2" key="1">
    <citation type="submission" date="2020-08" db="EMBL/GenBank/DDBJ databases">
        <title>Genomic Encyclopedia of Type Strains, Phase III (KMG-III): the genomes of soil and plant-associated and newly described type strains.</title>
        <authorList>
            <person name="Whitman W."/>
        </authorList>
    </citation>
    <scope>NUCLEOTIDE SEQUENCE [LARGE SCALE GENOMIC DNA]</scope>
    <source>
        <strain evidence="1 2">CECT 8572</strain>
    </source>
</reference>
<accession>A0ABR6HTH1</accession>
<evidence type="ECO:0000313" key="1">
    <source>
        <dbReference type="EMBL" id="MBB3713772.1"/>
    </source>
</evidence>
<gene>
    <name evidence="1" type="ORF">FHS00_003379</name>
</gene>
<evidence type="ECO:0000313" key="2">
    <source>
        <dbReference type="Proteomes" id="UP000576152"/>
    </source>
</evidence>
<dbReference type="RefSeq" id="WP_183475246.1">
    <property type="nucleotide sequence ID" value="NZ_JACIBX010000020.1"/>
</dbReference>
<dbReference type="Proteomes" id="UP000576152">
    <property type="component" value="Unassembled WGS sequence"/>
</dbReference>
<name>A0ABR6HTH1_9RHOB</name>
<dbReference type="InterPro" id="IPR000415">
    <property type="entry name" value="Nitroreductase-like"/>
</dbReference>
<protein>
    <submittedName>
        <fullName evidence="1">Nitroreductase</fullName>
    </submittedName>
</protein>
<dbReference type="EMBL" id="JACIBX010000020">
    <property type="protein sequence ID" value="MBB3713772.1"/>
    <property type="molecule type" value="Genomic_DNA"/>
</dbReference>